<reference evidence="1 2" key="1">
    <citation type="journal article" date="2020" name="Nature">
        <title>Isolation of an archaeon at the prokaryote-eukaryote interface.</title>
        <authorList>
            <person name="Imachi H."/>
            <person name="Nobu M.K."/>
            <person name="Nakahara N."/>
            <person name="Morono Y."/>
            <person name="Ogawara M."/>
            <person name="Takaki Y."/>
            <person name="Takano Y."/>
            <person name="Uematsu K."/>
            <person name="Ikuta T."/>
            <person name="Ito M."/>
            <person name="Matsui Y."/>
            <person name="Miyazaki M."/>
            <person name="Murata K."/>
            <person name="Saito Y."/>
            <person name="Sakai S."/>
            <person name="Song C."/>
            <person name="Tasumi E."/>
            <person name="Yamanaka Y."/>
            <person name="Yamaguchi T."/>
            <person name="Kamagata Y."/>
            <person name="Tamaki H."/>
            <person name="Takai K."/>
        </authorList>
    </citation>
    <scope>NUCLEOTIDE SEQUENCE [LARGE SCALE GENOMIC DNA]</scope>
    <source>
        <strain evidence="1 2">MK-D1</strain>
    </source>
</reference>
<protein>
    <submittedName>
        <fullName evidence="1">Uncharacterized protein</fullName>
    </submittedName>
</protein>
<accession>A0A5B9D675</accession>
<evidence type="ECO:0000313" key="2">
    <source>
        <dbReference type="Proteomes" id="UP000321408"/>
    </source>
</evidence>
<dbReference type="AlphaFoldDB" id="A0A5B9D675"/>
<keyword evidence="2" id="KW-1185">Reference proteome</keyword>
<gene>
    <name evidence="1" type="ORF">DSAG12_00299</name>
</gene>
<evidence type="ECO:0000313" key="1">
    <source>
        <dbReference type="EMBL" id="QEE14486.1"/>
    </source>
</evidence>
<sequence length="251" mass="29599">MNNNNELITDSKFEIQALICLITTESNRDLINAYFLSERKIPEDVNSFFAKYGFKNFEDLRFGIEKIFEKDDDWDKNKIRLFIYVRFSQENVPSKYLNGDKNLNKELGQEYGSYILKLMVYGDRDEDYLPITEDRSLHLYERVEHIYSGSGADFEAIEVYFEEKFNNMKGFKNWVVDTFPNSFFELKTQKNGDDFYIGFLSEFEALELLDTLRKRKTKARAYSVEDGEQISDRDLLDKVGNAEHSTVVYGY</sequence>
<organism evidence="1 2">
    <name type="scientific">Promethearchaeum syntrophicum</name>
    <dbReference type="NCBI Taxonomy" id="2594042"/>
    <lineage>
        <taxon>Archaea</taxon>
        <taxon>Promethearchaeati</taxon>
        <taxon>Promethearchaeota</taxon>
        <taxon>Promethearchaeia</taxon>
        <taxon>Promethearchaeales</taxon>
        <taxon>Promethearchaeaceae</taxon>
        <taxon>Promethearchaeum</taxon>
    </lineage>
</organism>
<dbReference type="Proteomes" id="UP000321408">
    <property type="component" value="Chromosome"/>
</dbReference>
<reference evidence="1 2" key="2">
    <citation type="journal article" date="2024" name="Int. J. Syst. Evol. Microbiol.">
        <title>Promethearchaeum syntrophicum gen. nov., sp. nov., an anaerobic, obligately syntrophic archaeon, the first isolate of the lineage 'Asgard' archaea, and proposal of the new archaeal phylum Promethearchaeota phyl. nov. and kingdom Promethearchaeati regn. nov.</title>
        <authorList>
            <person name="Imachi H."/>
            <person name="Nobu M.K."/>
            <person name="Kato S."/>
            <person name="Takaki Y."/>
            <person name="Miyazaki M."/>
            <person name="Miyata M."/>
            <person name="Ogawara M."/>
            <person name="Saito Y."/>
            <person name="Sakai S."/>
            <person name="Tahara Y.O."/>
            <person name="Takano Y."/>
            <person name="Tasumi E."/>
            <person name="Uematsu K."/>
            <person name="Yoshimura T."/>
            <person name="Itoh T."/>
            <person name="Ohkuma M."/>
            <person name="Takai K."/>
        </authorList>
    </citation>
    <scope>NUCLEOTIDE SEQUENCE [LARGE SCALE GENOMIC DNA]</scope>
    <source>
        <strain evidence="1 2">MK-D1</strain>
    </source>
</reference>
<dbReference type="RefSeq" id="WP_147661439.1">
    <property type="nucleotide sequence ID" value="NZ_CP042905.2"/>
</dbReference>
<dbReference type="GeneID" id="41328302"/>
<dbReference type="KEGG" id="psyt:DSAG12_00299"/>
<dbReference type="EMBL" id="CP042905">
    <property type="protein sequence ID" value="QEE14486.1"/>
    <property type="molecule type" value="Genomic_DNA"/>
</dbReference>
<proteinExistence type="predicted"/>
<name>A0A5B9D675_9ARCH</name>